<comment type="subunit">
    <text evidence="6">Part of the 30S ribosomal subunit.</text>
</comment>
<dbReference type="RefSeq" id="WP_130645603.1">
    <property type="nucleotide sequence ID" value="NZ_PGCL01000001.1"/>
</dbReference>
<keyword evidence="9" id="KW-1185">Reference proteome</keyword>
<dbReference type="FunFam" id="3.30.1370.30:FF:000001">
    <property type="entry name" value="40S ribosomal protein S15a"/>
    <property type="match status" value="1"/>
</dbReference>
<evidence type="ECO:0000313" key="9">
    <source>
        <dbReference type="Proteomes" id="UP000292580"/>
    </source>
</evidence>
<evidence type="ECO:0000256" key="3">
    <source>
        <dbReference type="ARBA" id="ARBA00022884"/>
    </source>
</evidence>
<evidence type="ECO:0000256" key="6">
    <source>
        <dbReference type="HAMAP-Rule" id="MF_01302"/>
    </source>
</evidence>
<dbReference type="SUPFAM" id="SSF56047">
    <property type="entry name" value="Ribosomal protein S8"/>
    <property type="match status" value="1"/>
</dbReference>
<comment type="similarity">
    <text evidence="1 6 7">Belongs to the universal ribosomal protein uS8 family.</text>
</comment>
<gene>
    <name evidence="6" type="primary">rps8</name>
    <name evidence="8" type="ORF">CUJ86_00460</name>
</gene>
<dbReference type="GO" id="GO:0006412">
    <property type="term" value="P:translation"/>
    <property type="evidence" value="ECO:0007669"/>
    <property type="project" value="UniProtKB-UniRule"/>
</dbReference>
<comment type="function">
    <text evidence="6">One of the primary rRNA binding proteins, it binds directly to 16S rRNA central domain where it helps coordinate assembly of the platform of the 30S subunit.</text>
</comment>
<dbReference type="InterPro" id="IPR047863">
    <property type="entry name" value="Ribosomal_uS8_CS"/>
</dbReference>
<evidence type="ECO:0000256" key="5">
    <source>
        <dbReference type="ARBA" id="ARBA00023274"/>
    </source>
</evidence>
<dbReference type="EMBL" id="PGCL01000001">
    <property type="protein sequence ID" value="TAJ45258.1"/>
    <property type="molecule type" value="Genomic_DNA"/>
</dbReference>
<dbReference type="Gene3D" id="3.30.1490.10">
    <property type="match status" value="1"/>
</dbReference>
<dbReference type="GO" id="GO:1990904">
    <property type="term" value="C:ribonucleoprotein complex"/>
    <property type="evidence" value="ECO:0007669"/>
    <property type="project" value="UniProtKB-KW"/>
</dbReference>
<name>A0A483CR18_9EURY</name>
<dbReference type="AlphaFoldDB" id="A0A483CR18"/>
<evidence type="ECO:0000256" key="4">
    <source>
        <dbReference type="ARBA" id="ARBA00022980"/>
    </source>
</evidence>
<keyword evidence="4 6" id="KW-0689">Ribosomal protein</keyword>
<dbReference type="GO" id="GO:0005840">
    <property type="term" value="C:ribosome"/>
    <property type="evidence" value="ECO:0007669"/>
    <property type="project" value="UniProtKB-KW"/>
</dbReference>
<evidence type="ECO:0000256" key="7">
    <source>
        <dbReference type="RuleBase" id="RU003660"/>
    </source>
</evidence>
<reference evidence="8 9" key="1">
    <citation type="submission" date="2017-11" db="EMBL/GenBank/DDBJ databases">
        <title>Isolation and Characterization of Methanofollis Species from Methane Seep Offshore SW Taiwan.</title>
        <authorList>
            <person name="Teng N.-H."/>
            <person name="Lai M.-C."/>
            <person name="Chen S.-C."/>
        </authorList>
    </citation>
    <scope>NUCLEOTIDE SEQUENCE [LARGE SCALE GENOMIC DNA]</scope>
    <source>
        <strain evidence="8 9">FWC-SCC2</strain>
    </source>
</reference>
<evidence type="ECO:0000313" key="8">
    <source>
        <dbReference type="EMBL" id="TAJ45258.1"/>
    </source>
</evidence>
<dbReference type="HAMAP" id="MF_01302_A">
    <property type="entry name" value="Ribosomal_uS8_A"/>
    <property type="match status" value="1"/>
</dbReference>
<organism evidence="8 9">
    <name type="scientific">Methanofollis fontis</name>
    <dbReference type="NCBI Taxonomy" id="2052832"/>
    <lineage>
        <taxon>Archaea</taxon>
        <taxon>Methanobacteriati</taxon>
        <taxon>Methanobacteriota</taxon>
        <taxon>Stenosarchaea group</taxon>
        <taxon>Methanomicrobia</taxon>
        <taxon>Methanomicrobiales</taxon>
        <taxon>Methanomicrobiaceae</taxon>
        <taxon>Methanofollis</taxon>
    </lineage>
</organism>
<proteinExistence type="inferred from homology"/>
<protein>
    <recommendedName>
        <fullName evidence="6">Small ribosomal subunit protein uS8</fullName>
    </recommendedName>
</protein>
<dbReference type="InterPro" id="IPR000630">
    <property type="entry name" value="Ribosomal_uS8"/>
</dbReference>
<evidence type="ECO:0000256" key="1">
    <source>
        <dbReference type="ARBA" id="ARBA00006471"/>
    </source>
</evidence>
<sequence length="130" mass="13948">MARLNTIADAMSAIKNASDGGKSSVVVEPASKLLGSMLGIMQEAGYIGEFEYVEDGRGGRFVVSLTGRINRCGAITPRFSTTLEEMETWETRYLPAKGFGILILSTSRGVISHEQARRAGIGGELLGFVF</sequence>
<dbReference type="Pfam" id="PF00410">
    <property type="entry name" value="Ribosomal_S8"/>
    <property type="match status" value="1"/>
</dbReference>
<evidence type="ECO:0000256" key="2">
    <source>
        <dbReference type="ARBA" id="ARBA00022730"/>
    </source>
</evidence>
<dbReference type="PANTHER" id="PTHR11758">
    <property type="entry name" value="40S RIBOSOMAL PROTEIN S15A"/>
    <property type="match status" value="1"/>
</dbReference>
<keyword evidence="3 6" id="KW-0694">RNA-binding</keyword>
<dbReference type="OrthoDB" id="5670at2157"/>
<accession>A0A483CR18</accession>
<dbReference type="InterPro" id="IPR035987">
    <property type="entry name" value="Ribosomal_uS8_sf"/>
</dbReference>
<dbReference type="PROSITE" id="PS00053">
    <property type="entry name" value="RIBOSOMAL_S8"/>
    <property type="match status" value="1"/>
</dbReference>
<dbReference type="GO" id="GO:0019843">
    <property type="term" value="F:rRNA binding"/>
    <property type="evidence" value="ECO:0007669"/>
    <property type="project" value="UniProtKB-UniRule"/>
</dbReference>
<comment type="caution">
    <text evidence="8">The sequence shown here is derived from an EMBL/GenBank/DDBJ whole genome shotgun (WGS) entry which is preliminary data.</text>
</comment>
<keyword evidence="5 6" id="KW-0687">Ribonucleoprotein</keyword>
<dbReference type="GO" id="GO:0003735">
    <property type="term" value="F:structural constituent of ribosome"/>
    <property type="evidence" value="ECO:0007669"/>
    <property type="project" value="InterPro"/>
</dbReference>
<dbReference type="Proteomes" id="UP000292580">
    <property type="component" value="Unassembled WGS sequence"/>
</dbReference>
<dbReference type="Gene3D" id="3.30.1370.30">
    <property type="match status" value="1"/>
</dbReference>
<dbReference type="NCBIfam" id="NF003115">
    <property type="entry name" value="PRK04034.1"/>
    <property type="match status" value="1"/>
</dbReference>
<keyword evidence="2 6" id="KW-0699">rRNA-binding</keyword>